<dbReference type="Pfam" id="PF00067">
    <property type="entry name" value="p450"/>
    <property type="match status" value="1"/>
</dbReference>
<reference evidence="12 13" key="1">
    <citation type="journal article" date="2014" name="Nat. Genet.">
        <title>Genome sequence of the hot pepper provides insights into the evolution of pungency in Capsicum species.</title>
        <authorList>
            <person name="Kim S."/>
            <person name="Park M."/>
            <person name="Yeom S.I."/>
            <person name="Kim Y.M."/>
            <person name="Lee J.M."/>
            <person name="Lee H.A."/>
            <person name="Seo E."/>
            <person name="Choi J."/>
            <person name="Cheong K."/>
            <person name="Kim K.T."/>
            <person name="Jung K."/>
            <person name="Lee G.W."/>
            <person name="Oh S.K."/>
            <person name="Bae C."/>
            <person name="Kim S.B."/>
            <person name="Lee H.Y."/>
            <person name="Kim S.Y."/>
            <person name="Kim M.S."/>
            <person name="Kang B.C."/>
            <person name="Jo Y.D."/>
            <person name="Yang H.B."/>
            <person name="Jeong H.J."/>
            <person name="Kang W.H."/>
            <person name="Kwon J.K."/>
            <person name="Shin C."/>
            <person name="Lim J.Y."/>
            <person name="Park J.H."/>
            <person name="Huh J.H."/>
            <person name="Kim J.S."/>
            <person name="Kim B.D."/>
            <person name="Cohen O."/>
            <person name="Paran I."/>
            <person name="Suh M.C."/>
            <person name="Lee S.B."/>
            <person name="Kim Y.K."/>
            <person name="Shin Y."/>
            <person name="Noh S.J."/>
            <person name="Park J."/>
            <person name="Seo Y.S."/>
            <person name="Kwon S.Y."/>
            <person name="Kim H.A."/>
            <person name="Park J.M."/>
            <person name="Kim H.J."/>
            <person name="Choi S.B."/>
            <person name="Bosland P.W."/>
            <person name="Reeves G."/>
            <person name="Jo S.H."/>
            <person name="Lee B.W."/>
            <person name="Cho H.T."/>
            <person name="Choi H.S."/>
            <person name="Lee M.S."/>
            <person name="Yu Y."/>
            <person name="Do Choi Y."/>
            <person name="Park B.S."/>
            <person name="van Deynze A."/>
            <person name="Ashrafi H."/>
            <person name="Hill T."/>
            <person name="Kim W.T."/>
            <person name="Pai H.S."/>
            <person name="Ahn H.K."/>
            <person name="Yeam I."/>
            <person name="Giovannoni J.J."/>
            <person name="Rose J.K."/>
            <person name="Sorensen I."/>
            <person name="Lee S.J."/>
            <person name="Kim R.W."/>
            <person name="Choi I.Y."/>
            <person name="Choi B.S."/>
            <person name="Lim J.S."/>
            <person name="Lee Y.H."/>
            <person name="Choi D."/>
        </authorList>
    </citation>
    <scope>NUCLEOTIDE SEQUENCE [LARGE SCALE GENOMIC DNA]</scope>
    <source>
        <strain evidence="13">cv. CM334</strain>
    </source>
</reference>
<keyword evidence="4" id="KW-0812">Transmembrane</keyword>
<dbReference type="InterPro" id="IPR001128">
    <property type="entry name" value="Cyt_P450"/>
</dbReference>
<keyword evidence="7" id="KW-0560">Oxidoreductase</keyword>
<dbReference type="EMBL" id="AYRZ02000010">
    <property type="protein sequence ID" value="PHT69714.1"/>
    <property type="molecule type" value="Genomic_DNA"/>
</dbReference>
<sequence length="276" mass="31568">MGNEIEKLNTNEVKLKSKAMNQLTQQCAGLFRSEDIKIPELKGDVGTLHKTHNVYQSTIAGKNCFGWLGPKPAVLITEPELIREVLTKNYIYHKARSSPLSKLGIGGIASYEEDKWATHRRILNPAFHLDKLKVLRRIGKFIRTPPPCQAVDDNFMNYENDGDHPINTEDNSMCMKDISLDSQDDEEDHGKGSQPGHSFTDRANFHIDQTFVDKKVLKILLDAAAVRQCFDYCLEKNCSKFLKEKCLSPGCDWFLRAMKYEISYRFCIYKYVGLHT</sequence>
<comment type="caution">
    <text evidence="12">The sequence shown here is derived from an EMBL/GenBank/DDBJ whole genome shotgun (WGS) entry which is preliminary data.</text>
</comment>
<evidence type="ECO:0000256" key="8">
    <source>
        <dbReference type="ARBA" id="ARBA00023004"/>
    </source>
</evidence>
<keyword evidence="5" id="KW-0479">Metal-binding</keyword>
<dbReference type="Gene3D" id="1.10.630.10">
    <property type="entry name" value="Cytochrome P450"/>
    <property type="match status" value="1"/>
</dbReference>
<dbReference type="InterPro" id="IPR050665">
    <property type="entry name" value="Cytochrome_P450_Monooxygen"/>
</dbReference>
<evidence type="ECO:0000256" key="11">
    <source>
        <dbReference type="SAM" id="MobiDB-lite"/>
    </source>
</evidence>
<dbReference type="Gramene" id="PHT69714">
    <property type="protein sequence ID" value="PHT69714"/>
    <property type="gene ID" value="T459_24818"/>
</dbReference>
<dbReference type="PANTHER" id="PTHR24282">
    <property type="entry name" value="CYTOCHROME P450 FAMILY MEMBER"/>
    <property type="match status" value="1"/>
</dbReference>
<comment type="similarity">
    <text evidence="2">Belongs to the cytochrome P450 family.</text>
</comment>
<keyword evidence="3" id="KW-0349">Heme</keyword>
<dbReference type="PANTHER" id="PTHR24282:SF216">
    <property type="entry name" value="CYP72A54"/>
    <property type="match status" value="1"/>
</dbReference>
<organism evidence="12 13">
    <name type="scientific">Capsicum annuum</name>
    <name type="common">Capsicum pepper</name>
    <dbReference type="NCBI Taxonomy" id="4072"/>
    <lineage>
        <taxon>Eukaryota</taxon>
        <taxon>Viridiplantae</taxon>
        <taxon>Streptophyta</taxon>
        <taxon>Embryophyta</taxon>
        <taxon>Tracheophyta</taxon>
        <taxon>Spermatophyta</taxon>
        <taxon>Magnoliopsida</taxon>
        <taxon>eudicotyledons</taxon>
        <taxon>Gunneridae</taxon>
        <taxon>Pentapetalae</taxon>
        <taxon>asterids</taxon>
        <taxon>lamiids</taxon>
        <taxon>Solanales</taxon>
        <taxon>Solanaceae</taxon>
        <taxon>Solanoideae</taxon>
        <taxon>Capsiceae</taxon>
        <taxon>Capsicum</taxon>
    </lineage>
</organism>
<evidence type="ECO:0000256" key="5">
    <source>
        <dbReference type="ARBA" id="ARBA00022723"/>
    </source>
</evidence>
<dbReference type="InterPro" id="IPR036396">
    <property type="entry name" value="Cyt_P450_sf"/>
</dbReference>
<dbReference type="AlphaFoldDB" id="A0A2G2YIZ5"/>
<evidence type="ECO:0000256" key="3">
    <source>
        <dbReference type="ARBA" id="ARBA00022617"/>
    </source>
</evidence>
<protein>
    <recommendedName>
        <fullName evidence="14">Cytochrome</fullName>
    </recommendedName>
</protein>
<accession>A0A2G2YIZ5</accession>
<name>A0A2G2YIZ5_CAPAN</name>
<gene>
    <name evidence="12" type="ORF">T459_24818</name>
</gene>
<keyword evidence="13" id="KW-1185">Reference proteome</keyword>
<dbReference type="GO" id="GO:0016705">
    <property type="term" value="F:oxidoreductase activity, acting on paired donors, with incorporation or reduction of molecular oxygen"/>
    <property type="evidence" value="ECO:0007669"/>
    <property type="project" value="InterPro"/>
</dbReference>
<evidence type="ECO:0000256" key="7">
    <source>
        <dbReference type="ARBA" id="ARBA00023002"/>
    </source>
</evidence>
<comment type="subcellular location">
    <subcellularLocation>
        <location evidence="1">Membrane</location>
    </subcellularLocation>
</comment>
<evidence type="ECO:0000256" key="9">
    <source>
        <dbReference type="ARBA" id="ARBA00023033"/>
    </source>
</evidence>
<evidence type="ECO:0000256" key="6">
    <source>
        <dbReference type="ARBA" id="ARBA00022989"/>
    </source>
</evidence>
<keyword evidence="10" id="KW-0472">Membrane</keyword>
<dbReference type="GO" id="GO:0020037">
    <property type="term" value="F:heme binding"/>
    <property type="evidence" value="ECO:0007669"/>
    <property type="project" value="InterPro"/>
</dbReference>
<evidence type="ECO:0000256" key="1">
    <source>
        <dbReference type="ARBA" id="ARBA00004370"/>
    </source>
</evidence>
<dbReference type="GO" id="GO:0016020">
    <property type="term" value="C:membrane"/>
    <property type="evidence" value="ECO:0007669"/>
    <property type="project" value="UniProtKB-SubCell"/>
</dbReference>
<dbReference type="STRING" id="4072.A0A2G2YIZ5"/>
<evidence type="ECO:0000313" key="13">
    <source>
        <dbReference type="Proteomes" id="UP000222542"/>
    </source>
</evidence>
<feature type="region of interest" description="Disordered" evidence="11">
    <location>
        <begin position="182"/>
        <end position="201"/>
    </location>
</feature>
<evidence type="ECO:0000313" key="12">
    <source>
        <dbReference type="EMBL" id="PHT69714.1"/>
    </source>
</evidence>
<evidence type="ECO:0000256" key="2">
    <source>
        <dbReference type="ARBA" id="ARBA00010617"/>
    </source>
</evidence>
<dbReference type="GO" id="GO:0005506">
    <property type="term" value="F:iron ion binding"/>
    <property type="evidence" value="ECO:0007669"/>
    <property type="project" value="InterPro"/>
</dbReference>
<dbReference type="Proteomes" id="UP000222542">
    <property type="component" value="Unassembled WGS sequence"/>
</dbReference>
<proteinExistence type="inferred from homology"/>
<evidence type="ECO:0000256" key="4">
    <source>
        <dbReference type="ARBA" id="ARBA00022692"/>
    </source>
</evidence>
<keyword evidence="8" id="KW-0408">Iron</keyword>
<evidence type="ECO:0000256" key="10">
    <source>
        <dbReference type="ARBA" id="ARBA00023136"/>
    </source>
</evidence>
<reference evidence="12 13" key="2">
    <citation type="journal article" date="2017" name="Genome Biol.">
        <title>New reference genome sequences of hot pepper reveal the massive evolution of plant disease-resistance genes by retroduplication.</title>
        <authorList>
            <person name="Kim S."/>
            <person name="Park J."/>
            <person name="Yeom S.I."/>
            <person name="Kim Y.M."/>
            <person name="Seo E."/>
            <person name="Kim K.T."/>
            <person name="Kim M.S."/>
            <person name="Lee J.M."/>
            <person name="Cheong K."/>
            <person name="Shin H.S."/>
            <person name="Kim S.B."/>
            <person name="Han K."/>
            <person name="Lee J."/>
            <person name="Park M."/>
            <person name="Lee H.A."/>
            <person name="Lee H.Y."/>
            <person name="Lee Y."/>
            <person name="Oh S."/>
            <person name="Lee J.H."/>
            <person name="Choi E."/>
            <person name="Choi E."/>
            <person name="Lee S.E."/>
            <person name="Jeon J."/>
            <person name="Kim H."/>
            <person name="Choi G."/>
            <person name="Song H."/>
            <person name="Lee J."/>
            <person name="Lee S.C."/>
            <person name="Kwon J.K."/>
            <person name="Lee H.Y."/>
            <person name="Koo N."/>
            <person name="Hong Y."/>
            <person name="Kim R.W."/>
            <person name="Kang W.H."/>
            <person name="Huh J.H."/>
            <person name="Kang B.C."/>
            <person name="Yang T.J."/>
            <person name="Lee Y.H."/>
            <person name="Bennetzen J.L."/>
            <person name="Choi D."/>
        </authorList>
    </citation>
    <scope>NUCLEOTIDE SEQUENCE [LARGE SCALE GENOMIC DNA]</scope>
    <source>
        <strain evidence="13">cv. CM334</strain>
    </source>
</reference>
<keyword evidence="9" id="KW-0503">Monooxygenase</keyword>
<evidence type="ECO:0008006" key="14">
    <source>
        <dbReference type="Google" id="ProtNLM"/>
    </source>
</evidence>
<keyword evidence="6" id="KW-1133">Transmembrane helix</keyword>
<dbReference type="GO" id="GO:0004497">
    <property type="term" value="F:monooxygenase activity"/>
    <property type="evidence" value="ECO:0000318"/>
    <property type="project" value="GO_Central"/>
</dbReference>
<dbReference type="SUPFAM" id="SSF48264">
    <property type="entry name" value="Cytochrome P450"/>
    <property type="match status" value="1"/>
</dbReference>